<sequence length="78" mass="8184">MAVLGSGRQRPDGLGDLARHVFHGRKGELRHAYREGMEDQLSASCGVGVLITLPPAEAIAALAEAGYATGRTVLSAWP</sequence>
<organism evidence="1 2">
    <name type="scientific">Micromonospora craterilacus</name>
    <dbReference type="NCBI Taxonomy" id="1655439"/>
    <lineage>
        <taxon>Bacteria</taxon>
        <taxon>Bacillati</taxon>
        <taxon>Actinomycetota</taxon>
        <taxon>Actinomycetes</taxon>
        <taxon>Micromonosporales</taxon>
        <taxon>Micromonosporaceae</taxon>
        <taxon>Micromonospora</taxon>
    </lineage>
</organism>
<dbReference type="EMBL" id="POTY01000145">
    <property type="protein sequence ID" value="PZG14579.1"/>
    <property type="molecule type" value="Genomic_DNA"/>
</dbReference>
<evidence type="ECO:0000313" key="1">
    <source>
        <dbReference type="EMBL" id="PZG14579.1"/>
    </source>
</evidence>
<gene>
    <name evidence="1" type="ORF">C1I95_21425</name>
</gene>
<name>A0A2W2ECF6_9ACTN</name>
<reference evidence="1 2" key="1">
    <citation type="submission" date="2018-01" db="EMBL/GenBank/DDBJ databases">
        <title>Draft genome sequence of Jishengella sp. NA12.</title>
        <authorList>
            <person name="Sahin N."/>
            <person name="Ay H."/>
            <person name="Saygin H."/>
        </authorList>
    </citation>
    <scope>NUCLEOTIDE SEQUENCE [LARGE SCALE GENOMIC DNA]</scope>
    <source>
        <strain evidence="1 2">NA12</strain>
    </source>
</reference>
<protein>
    <submittedName>
        <fullName evidence="1">Uncharacterized protein</fullName>
    </submittedName>
</protein>
<accession>A0A2W2ECF6</accession>
<dbReference type="Proteomes" id="UP000248924">
    <property type="component" value="Unassembled WGS sequence"/>
</dbReference>
<keyword evidence="2" id="KW-1185">Reference proteome</keyword>
<evidence type="ECO:0000313" key="2">
    <source>
        <dbReference type="Proteomes" id="UP000248924"/>
    </source>
</evidence>
<proteinExistence type="predicted"/>
<comment type="caution">
    <text evidence="1">The sequence shown here is derived from an EMBL/GenBank/DDBJ whole genome shotgun (WGS) entry which is preliminary data.</text>
</comment>
<dbReference type="AlphaFoldDB" id="A0A2W2ECF6"/>